<dbReference type="GO" id="GO:0016020">
    <property type="term" value="C:membrane"/>
    <property type="evidence" value="ECO:0007669"/>
    <property type="project" value="InterPro"/>
</dbReference>
<dbReference type="InterPro" id="IPR001478">
    <property type="entry name" value="PDZ"/>
</dbReference>
<evidence type="ECO:0000313" key="8">
    <source>
        <dbReference type="Proteomes" id="UP000274756"/>
    </source>
</evidence>
<evidence type="ECO:0000256" key="3">
    <source>
        <dbReference type="SAM" id="MobiDB-lite"/>
    </source>
</evidence>
<evidence type="ECO:0000313" key="9">
    <source>
        <dbReference type="WBParaSite" id="DME_0000589301-mRNA-1"/>
    </source>
</evidence>
<dbReference type="SUPFAM" id="SSF49562">
    <property type="entry name" value="C2 domain (Calcium/lipid-binding domain, CaLB)"/>
    <property type="match status" value="1"/>
</dbReference>
<evidence type="ECO:0000256" key="2">
    <source>
        <dbReference type="ARBA" id="ARBA00034103"/>
    </source>
</evidence>
<dbReference type="PROSITE" id="PS50004">
    <property type="entry name" value="C2"/>
    <property type="match status" value="1"/>
</dbReference>
<dbReference type="Pfam" id="PF00595">
    <property type="entry name" value="PDZ"/>
    <property type="match status" value="1"/>
</dbReference>
<reference evidence="9" key="1">
    <citation type="submission" date="2017-02" db="UniProtKB">
        <authorList>
            <consortium name="WormBaseParasite"/>
        </authorList>
    </citation>
    <scope>IDENTIFICATION</scope>
</reference>
<reference evidence="6 8" key="2">
    <citation type="submission" date="2018-11" db="EMBL/GenBank/DDBJ databases">
        <authorList>
            <consortium name="Pathogen Informatics"/>
        </authorList>
    </citation>
    <scope>NUCLEOTIDE SEQUENCE [LARGE SCALE GENOMIC DNA]</scope>
</reference>
<dbReference type="AlphaFoldDB" id="A0A0N4UES1"/>
<dbReference type="InterPro" id="IPR036034">
    <property type="entry name" value="PDZ_sf"/>
</dbReference>
<dbReference type="Proteomes" id="UP000038040">
    <property type="component" value="Unplaced"/>
</dbReference>
<dbReference type="SMART" id="SM00228">
    <property type="entry name" value="PDZ"/>
    <property type="match status" value="1"/>
</dbReference>
<dbReference type="CDD" id="cd06714">
    <property type="entry name" value="PDZ_RIM-like"/>
    <property type="match status" value="1"/>
</dbReference>
<dbReference type="Proteomes" id="UP000274756">
    <property type="component" value="Unassembled WGS sequence"/>
</dbReference>
<dbReference type="GO" id="GO:0045202">
    <property type="term" value="C:synapse"/>
    <property type="evidence" value="ECO:0007669"/>
    <property type="project" value="UniProtKB-SubCell"/>
</dbReference>
<dbReference type="InterPro" id="IPR000008">
    <property type="entry name" value="C2_dom"/>
</dbReference>
<dbReference type="Gene3D" id="2.60.40.150">
    <property type="entry name" value="C2 domain"/>
    <property type="match status" value="1"/>
</dbReference>
<dbReference type="PROSITE" id="PS50106">
    <property type="entry name" value="PDZ"/>
    <property type="match status" value="1"/>
</dbReference>
<evidence type="ECO:0000313" key="7">
    <source>
        <dbReference type="Proteomes" id="UP000038040"/>
    </source>
</evidence>
<feature type="region of interest" description="Disordered" evidence="3">
    <location>
        <begin position="19"/>
        <end position="40"/>
    </location>
</feature>
<protein>
    <submittedName>
        <fullName evidence="9">C2 domain-containing protein</fullName>
    </submittedName>
</protein>
<dbReference type="OrthoDB" id="270970at2759"/>
<dbReference type="SMART" id="SM00239">
    <property type="entry name" value="C2"/>
    <property type="match status" value="1"/>
</dbReference>
<dbReference type="Gene3D" id="2.30.42.10">
    <property type="match status" value="1"/>
</dbReference>
<evidence type="ECO:0000256" key="1">
    <source>
        <dbReference type="ARBA" id="ARBA00023018"/>
    </source>
</evidence>
<name>A0A0N4UES1_DRAME</name>
<sequence>RRTKCRDRSLSISTERWRDANNSSDGRRYRSESLNGERRQEVPVSSNYHFRYHTNNIKRILLTRKYRDTNIYNDLGIRVTGGKKLWNGDLGAFISAINRNRSKELLGEIKEGDQVLEWNGILLTGKTFEEVERIIGASKGEIEVVIKSTTSERPTRQILKNLNYSRDSVGNDSRSRKNYDETSDYQKEAPPVPVHRCIDGRASPEFDYYPPTAQFIQNFPSRVVANETNANYHELTSLGYLNIALSYDASISTLFITVLSAKGLTYRQYYNTTFYPNPFVKIYLLPGRKVSNKRRTKFVPNSIDPIWNQTIEYIIYPRELYGHYLEFTVWDYDKINENNSLGQVVISLSEPYILNGVARWYPLQAMHQNFVVSGFPGLQFQTVIPSKNTFQSVQQYNPGTSI</sequence>
<dbReference type="GO" id="GO:0031267">
    <property type="term" value="F:small GTPase binding"/>
    <property type="evidence" value="ECO:0007669"/>
    <property type="project" value="InterPro"/>
</dbReference>
<feature type="domain" description="PDZ" evidence="5">
    <location>
        <begin position="59"/>
        <end position="150"/>
    </location>
</feature>
<dbReference type="InterPro" id="IPR035892">
    <property type="entry name" value="C2_domain_sf"/>
</dbReference>
<keyword evidence="1" id="KW-0770">Synapse</keyword>
<feature type="compositionally biased region" description="Basic and acidic residues" evidence="3">
    <location>
        <begin position="173"/>
        <end position="187"/>
    </location>
</feature>
<dbReference type="EMBL" id="UYYG01001181">
    <property type="protein sequence ID" value="VDN59444.1"/>
    <property type="molecule type" value="Genomic_DNA"/>
</dbReference>
<dbReference type="GO" id="GO:0006887">
    <property type="term" value="P:exocytosis"/>
    <property type="evidence" value="ECO:0007669"/>
    <property type="project" value="InterPro"/>
</dbReference>
<dbReference type="PANTHER" id="PTHR12157">
    <property type="entry name" value="REGULATING SYNAPTIC MEMBRANE EXOCYTOSIS PROTEIN"/>
    <property type="match status" value="1"/>
</dbReference>
<keyword evidence="8" id="KW-1185">Reference proteome</keyword>
<evidence type="ECO:0000259" key="5">
    <source>
        <dbReference type="PROSITE" id="PS50106"/>
    </source>
</evidence>
<accession>A0A0N4UES1</accession>
<dbReference type="SMR" id="A0A0N4UES1"/>
<organism evidence="7 9">
    <name type="scientific">Dracunculus medinensis</name>
    <name type="common">Guinea worm</name>
    <dbReference type="NCBI Taxonomy" id="318479"/>
    <lineage>
        <taxon>Eukaryota</taxon>
        <taxon>Metazoa</taxon>
        <taxon>Ecdysozoa</taxon>
        <taxon>Nematoda</taxon>
        <taxon>Chromadorea</taxon>
        <taxon>Rhabditida</taxon>
        <taxon>Spirurina</taxon>
        <taxon>Dracunculoidea</taxon>
        <taxon>Dracunculidae</taxon>
        <taxon>Dracunculus</taxon>
    </lineage>
</organism>
<dbReference type="Pfam" id="PF00168">
    <property type="entry name" value="C2"/>
    <property type="match status" value="1"/>
</dbReference>
<comment type="subcellular location">
    <subcellularLocation>
        <location evidence="2">Synapse</location>
    </subcellularLocation>
</comment>
<dbReference type="SUPFAM" id="SSF50156">
    <property type="entry name" value="PDZ domain-like"/>
    <property type="match status" value="1"/>
</dbReference>
<dbReference type="WBParaSite" id="DME_0000589301-mRNA-1">
    <property type="protein sequence ID" value="DME_0000589301-mRNA-1"/>
    <property type="gene ID" value="DME_0000589301"/>
</dbReference>
<dbReference type="InterPro" id="IPR039032">
    <property type="entry name" value="Rim-like"/>
</dbReference>
<dbReference type="STRING" id="318479.A0A0N4UES1"/>
<dbReference type="PANTHER" id="PTHR12157:SF21">
    <property type="entry name" value="RAB3 INTERACTING MOLECULE, ISOFORM F"/>
    <property type="match status" value="1"/>
</dbReference>
<evidence type="ECO:0000313" key="6">
    <source>
        <dbReference type="EMBL" id="VDN59444.1"/>
    </source>
</evidence>
<proteinExistence type="predicted"/>
<feature type="region of interest" description="Disordered" evidence="3">
    <location>
        <begin position="166"/>
        <end position="194"/>
    </location>
</feature>
<gene>
    <name evidence="6" type="ORF">DME_LOCUS9417</name>
</gene>
<evidence type="ECO:0000259" key="4">
    <source>
        <dbReference type="PROSITE" id="PS50004"/>
    </source>
</evidence>
<feature type="domain" description="C2" evidence="4">
    <location>
        <begin position="237"/>
        <end position="361"/>
    </location>
</feature>